<evidence type="ECO:0000313" key="2">
    <source>
        <dbReference type="EMBL" id="KAJ6257995.1"/>
    </source>
</evidence>
<reference evidence="2" key="1">
    <citation type="submission" date="2023-01" db="EMBL/GenBank/DDBJ databases">
        <title>The chitinases involved in constricting ring structure development in the nematode-trapping fungus Drechslerella dactyloides.</title>
        <authorList>
            <person name="Wang R."/>
            <person name="Zhang L."/>
            <person name="Tang P."/>
            <person name="Li S."/>
            <person name="Liang L."/>
        </authorList>
    </citation>
    <scope>NUCLEOTIDE SEQUENCE</scope>
    <source>
        <strain evidence="2">YMF1.00031</strain>
    </source>
</reference>
<sequence length="118" mass="12913">MDLFRKRKKREEEYNKTIRALEARLNSSTEMVIALTSKSKQLQSYIAHLEGVIVSFLSGGATVTNPLRRGHGGGQGVSLVPGAREASHQQSPQNPSRPHPRTSTSIGRVFAIPLPPAR</sequence>
<feature type="compositionally biased region" description="Polar residues" evidence="1">
    <location>
        <begin position="88"/>
        <end position="106"/>
    </location>
</feature>
<gene>
    <name evidence="2" type="ORF">Dda_6907</name>
</gene>
<evidence type="ECO:0000313" key="3">
    <source>
        <dbReference type="Proteomes" id="UP001221413"/>
    </source>
</evidence>
<organism evidence="2 3">
    <name type="scientific">Drechslerella dactyloides</name>
    <name type="common">Nematode-trapping fungus</name>
    <name type="synonym">Arthrobotrys dactyloides</name>
    <dbReference type="NCBI Taxonomy" id="74499"/>
    <lineage>
        <taxon>Eukaryota</taxon>
        <taxon>Fungi</taxon>
        <taxon>Dikarya</taxon>
        <taxon>Ascomycota</taxon>
        <taxon>Pezizomycotina</taxon>
        <taxon>Orbiliomycetes</taxon>
        <taxon>Orbiliales</taxon>
        <taxon>Orbiliaceae</taxon>
        <taxon>Drechslerella</taxon>
    </lineage>
</organism>
<dbReference type="Proteomes" id="UP001221413">
    <property type="component" value="Unassembled WGS sequence"/>
</dbReference>
<comment type="caution">
    <text evidence="2">The sequence shown here is derived from an EMBL/GenBank/DDBJ whole genome shotgun (WGS) entry which is preliminary data.</text>
</comment>
<dbReference type="EMBL" id="JAQGDS010000009">
    <property type="protein sequence ID" value="KAJ6257995.1"/>
    <property type="molecule type" value="Genomic_DNA"/>
</dbReference>
<dbReference type="AlphaFoldDB" id="A0AAD6NH02"/>
<name>A0AAD6NH02_DREDA</name>
<evidence type="ECO:0000256" key="1">
    <source>
        <dbReference type="SAM" id="MobiDB-lite"/>
    </source>
</evidence>
<keyword evidence="3" id="KW-1185">Reference proteome</keyword>
<feature type="region of interest" description="Disordered" evidence="1">
    <location>
        <begin position="66"/>
        <end position="118"/>
    </location>
</feature>
<accession>A0AAD6NH02</accession>
<protein>
    <submittedName>
        <fullName evidence="2">Uncharacterized protein</fullName>
    </submittedName>
</protein>
<proteinExistence type="predicted"/>